<keyword evidence="3" id="KW-0698">rRNA processing</keyword>
<comment type="subcellular location">
    <subcellularLocation>
        <location evidence="1">Nucleus</location>
        <location evidence="1">Nucleolus</location>
    </subcellularLocation>
</comment>
<protein>
    <recommendedName>
        <fullName evidence="7">U3 small nucleolar RNA-associated protein 11</fullName>
    </recommendedName>
</protein>
<accession>A0ABC8U481</accession>
<dbReference type="Proteomes" id="UP001642360">
    <property type="component" value="Unassembled WGS sequence"/>
</dbReference>
<keyword evidence="6" id="KW-1185">Reference proteome</keyword>
<evidence type="ECO:0000313" key="6">
    <source>
        <dbReference type="Proteomes" id="UP001642360"/>
    </source>
</evidence>
<proteinExistence type="inferred from homology"/>
<evidence type="ECO:0000256" key="2">
    <source>
        <dbReference type="ARBA" id="ARBA00008105"/>
    </source>
</evidence>
<dbReference type="PANTHER" id="PTHR12838">
    <property type="entry name" value="U3 SMALL NUCLEOLAR RNA-ASSOCIATED PROTEIN 11"/>
    <property type="match status" value="1"/>
</dbReference>
<evidence type="ECO:0000256" key="3">
    <source>
        <dbReference type="ARBA" id="ARBA00022552"/>
    </source>
</evidence>
<dbReference type="PANTHER" id="PTHR12838:SF0">
    <property type="entry name" value="U3 SMALL NUCLEOLAR RNA-ASSOCIATED PROTEIN 11-RELATED"/>
    <property type="match status" value="1"/>
</dbReference>
<comment type="caution">
    <text evidence="5">The sequence shown here is derived from an EMBL/GenBank/DDBJ whole genome shotgun (WGS) entry which is preliminary data.</text>
</comment>
<comment type="similarity">
    <text evidence="2">Belongs to the UTP11 family.</text>
</comment>
<dbReference type="GO" id="GO:0006364">
    <property type="term" value="P:rRNA processing"/>
    <property type="evidence" value="ECO:0007669"/>
    <property type="project" value="UniProtKB-KW"/>
</dbReference>
<dbReference type="AlphaFoldDB" id="A0ABC8U481"/>
<dbReference type="InterPro" id="IPR007144">
    <property type="entry name" value="SSU_processome_Utp11"/>
</dbReference>
<gene>
    <name evidence="5" type="ORF">ILEXP_LOCUS46116</name>
</gene>
<reference evidence="5 6" key="1">
    <citation type="submission" date="2024-02" db="EMBL/GenBank/DDBJ databases">
        <authorList>
            <person name="Vignale AGUSTIN F."/>
            <person name="Sosa J E."/>
            <person name="Modenutti C."/>
        </authorList>
    </citation>
    <scope>NUCLEOTIDE SEQUENCE [LARGE SCALE GENOMIC DNA]</scope>
</reference>
<dbReference type="GO" id="GO:0005730">
    <property type="term" value="C:nucleolus"/>
    <property type="evidence" value="ECO:0007669"/>
    <property type="project" value="UniProtKB-SubCell"/>
</dbReference>
<evidence type="ECO:0000256" key="1">
    <source>
        <dbReference type="ARBA" id="ARBA00004604"/>
    </source>
</evidence>
<evidence type="ECO:0000313" key="5">
    <source>
        <dbReference type="EMBL" id="CAK9176276.1"/>
    </source>
</evidence>
<keyword evidence="4" id="KW-0539">Nucleus</keyword>
<name>A0ABC8U481_9AQUA</name>
<dbReference type="Pfam" id="PF03998">
    <property type="entry name" value="Utp11"/>
    <property type="match status" value="1"/>
</dbReference>
<organism evidence="5 6">
    <name type="scientific">Ilex paraguariensis</name>
    <name type="common">yerba mate</name>
    <dbReference type="NCBI Taxonomy" id="185542"/>
    <lineage>
        <taxon>Eukaryota</taxon>
        <taxon>Viridiplantae</taxon>
        <taxon>Streptophyta</taxon>
        <taxon>Embryophyta</taxon>
        <taxon>Tracheophyta</taxon>
        <taxon>Spermatophyta</taxon>
        <taxon>Magnoliopsida</taxon>
        <taxon>eudicotyledons</taxon>
        <taxon>Gunneridae</taxon>
        <taxon>Pentapetalae</taxon>
        <taxon>asterids</taxon>
        <taxon>campanulids</taxon>
        <taxon>Aquifoliales</taxon>
        <taxon>Aquifoliaceae</taxon>
        <taxon>Ilex</taxon>
    </lineage>
</organism>
<evidence type="ECO:0000256" key="4">
    <source>
        <dbReference type="ARBA" id="ARBA00023242"/>
    </source>
</evidence>
<evidence type="ECO:0008006" key="7">
    <source>
        <dbReference type="Google" id="ProtNLM"/>
    </source>
</evidence>
<dbReference type="EMBL" id="CAUOFW020006791">
    <property type="protein sequence ID" value="CAK9176276.1"/>
    <property type="molecule type" value="Genomic_DNA"/>
</dbReference>
<sequence length="142" mass="16526">MEVSGGRREREEERGTWKLKEKAAFRNPDEFYFKMVKTKTIGGIHRLESQANKYTPEELMLMKTQDIGYILQKVQTEKKKIERLTAMLHSLDNQPPNRHVHYAEDRYELLGLSLLAIKENEIIELGILVALLCPFTTTCDCL</sequence>